<comment type="caution">
    <text evidence="2">The sequence shown here is derived from an EMBL/GenBank/DDBJ whole genome shotgun (WGS) entry which is preliminary data.</text>
</comment>
<proteinExistence type="predicted"/>
<keyword evidence="3" id="KW-1185">Reference proteome</keyword>
<name>A0ABU1STG0_9HYPH</name>
<feature type="transmembrane region" description="Helical" evidence="1">
    <location>
        <begin position="109"/>
        <end position="127"/>
    </location>
</feature>
<sequence>MSELTTIQNRSTKPAFRLHETCTMFMLSSDTDSDQSPFLLMRLPLSTRKDPSAGMGFRANGDSDERHRQPLKGSIMYKQKTPTLIDWLFMLARLAPIIMVYLWPTFLRFILGTVFFVALAALMYHLVDVEPNFSVYDSSPQVAPLTRER</sequence>
<evidence type="ECO:0000313" key="3">
    <source>
        <dbReference type="Proteomes" id="UP001250791"/>
    </source>
</evidence>
<accession>A0ABU1STG0</accession>
<dbReference type="EMBL" id="JAVDUP010000005">
    <property type="protein sequence ID" value="MDR6902253.1"/>
    <property type="molecule type" value="Genomic_DNA"/>
</dbReference>
<keyword evidence="1" id="KW-1133">Transmembrane helix</keyword>
<dbReference type="RefSeq" id="WP_310233017.1">
    <property type="nucleotide sequence ID" value="NZ_JAVDUP010000005.1"/>
</dbReference>
<dbReference type="Proteomes" id="UP001250791">
    <property type="component" value="Unassembled WGS sequence"/>
</dbReference>
<evidence type="ECO:0000313" key="2">
    <source>
        <dbReference type="EMBL" id="MDR6902253.1"/>
    </source>
</evidence>
<keyword evidence="1" id="KW-0472">Membrane</keyword>
<organism evidence="2 3">
    <name type="scientific">Rhizobium miluonense</name>
    <dbReference type="NCBI Taxonomy" id="411945"/>
    <lineage>
        <taxon>Bacteria</taxon>
        <taxon>Pseudomonadati</taxon>
        <taxon>Pseudomonadota</taxon>
        <taxon>Alphaproteobacteria</taxon>
        <taxon>Hyphomicrobiales</taxon>
        <taxon>Rhizobiaceae</taxon>
        <taxon>Rhizobium/Agrobacterium group</taxon>
        <taxon>Rhizobium</taxon>
    </lineage>
</organism>
<gene>
    <name evidence="2" type="ORF">J2W52_003886</name>
</gene>
<protein>
    <submittedName>
        <fullName evidence="2">Uncharacterized protein</fullName>
    </submittedName>
</protein>
<reference evidence="2 3" key="1">
    <citation type="submission" date="2023-07" db="EMBL/GenBank/DDBJ databases">
        <title>Sorghum-associated microbial communities from plants grown in Nebraska, USA.</title>
        <authorList>
            <person name="Schachtman D."/>
        </authorList>
    </citation>
    <scope>NUCLEOTIDE SEQUENCE [LARGE SCALE GENOMIC DNA]</scope>
    <source>
        <strain evidence="2 3">3199</strain>
    </source>
</reference>
<keyword evidence="1" id="KW-0812">Transmembrane</keyword>
<evidence type="ECO:0000256" key="1">
    <source>
        <dbReference type="SAM" id="Phobius"/>
    </source>
</evidence>